<accession>A0A815VCT7</accession>
<organism evidence="1 2">
    <name type="scientific">Adineta steineri</name>
    <dbReference type="NCBI Taxonomy" id="433720"/>
    <lineage>
        <taxon>Eukaryota</taxon>
        <taxon>Metazoa</taxon>
        <taxon>Spiralia</taxon>
        <taxon>Gnathifera</taxon>
        <taxon>Rotifera</taxon>
        <taxon>Eurotatoria</taxon>
        <taxon>Bdelloidea</taxon>
        <taxon>Adinetida</taxon>
        <taxon>Adinetidae</taxon>
        <taxon>Adineta</taxon>
    </lineage>
</organism>
<proteinExistence type="predicted"/>
<dbReference type="AlphaFoldDB" id="A0A815VCT7"/>
<dbReference type="EMBL" id="CAJNON010004396">
    <property type="protein sequence ID" value="CAF1530751.1"/>
    <property type="molecule type" value="Genomic_DNA"/>
</dbReference>
<name>A0A815VCT7_9BILA</name>
<evidence type="ECO:0000313" key="2">
    <source>
        <dbReference type="Proteomes" id="UP000663891"/>
    </source>
</evidence>
<reference evidence="1" key="1">
    <citation type="submission" date="2021-02" db="EMBL/GenBank/DDBJ databases">
        <authorList>
            <person name="Nowell W R."/>
        </authorList>
    </citation>
    <scope>NUCLEOTIDE SEQUENCE</scope>
</reference>
<feature type="non-terminal residue" evidence="1">
    <location>
        <position position="1"/>
    </location>
</feature>
<evidence type="ECO:0000313" key="1">
    <source>
        <dbReference type="EMBL" id="CAF1530751.1"/>
    </source>
</evidence>
<gene>
    <name evidence="1" type="ORF">VCS650_LOCUS43686</name>
</gene>
<protein>
    <submittedName>
        <fullName evidence="1">Uncharacterized protein</fullName>
    </submittedName>
</protein>
<dbReference type="Proteomes" id="UP000663891">
    <property type="component" value="Unassembled WGS sequence"/>
</dbReference>
<sequence length="53" mass="6056">MSMAKTEDKAYSNYTVLNNVDLNSLIFEPQAQTFFDEQSKQKQIDNPSNPSVK</sequence>
<comment type="caution">
    <text evidence="1">The sequence shown here is derived from an EMBL/GenBank/DDBJ whole genome shotgun (WGS) entry which is preliminary data.</text>
</comment>